<accession>A0A8J3EC28</accession>
<comment type="caution">
    <text evidence="1">The sequence shown here is derived from an EMBL/GenBank/DDBJ whole genome shotgun (WGS) entry which is preliminary data.</text>
</comment>
<reference evidence="1 2" key="1">
    <citation type="journal article" date="2014" name="Int. J. Syst. Evol. Microbiol.">
        <title>Complete genome sequence of Corynebacterium casei LMG S-19264T (=DSM 44701T), isolated from a smear-ripened cheese.</title>
        <authorList>
            <consortium name="US DOE Joint Genome Institute (JGI-PGF)"/>
            <person name="Walter F."/>
            <person name="Albersmeier A."/>
            <person name="Kalinowski J."/>
            <person name="Ruckert C."/>
        </authorList>
    </citation>
    <scope>NUCLEOTIDE SEQUENCE [LARGE SCALE GENOMIC DNA]</scope>
    <source>
        <strain evidence="1 2">CGMCC 1.16330</strain>
    </source>
</reference>
<dbReference type="RefSeq" id="WP_188899727.1">
    <property type="nucleotide sequence ID" value="NZ_BMKS01000004.1"/>
</dbReference>
<protein>
    <submittedName>
        <fullName evidence="1">Uncharacterized protein</fullName>
    </submittedName>
</protein>
<sequence>MTALSRDRNTPERSGHTYTFPVKAGETIWRGALVMLEAGEAVAGRTATGLVAAGRAETGTAEDPGRVTVRRGVFRFANAGGGDAVTDADYGAAVYCVDDQTVARTSGGGTRSAAGICRGVDAAGVWVEI</sequence>
<dbReference type="EMBL" id="BMKS01000004">
    <property type="protein sequence ID" value="GGG30951.1"/>
    <property type="molecule type" value="Genomic_DNA"/>
</dbReference>
<keyword evidence="2" id="KW-1185">Reference proteome</keyword>
<gene>
    <name evidence="1" type="ORF">GCM10010964_18620</name>
</gene>
<evidence type="ECO:0000313" key="2">
    <source>
        <dbReference type="Proteomes" id="UP000597507"/>
    </source>
</evidence>
<evidence type="ECO:0000313" key="1">
    <source>
        <dbReference type="EMBL" id="GGG30951.1"/>
    </source>
</evidence>
<organism evidence="1 2">
    <name type="scientific">Caldovatus sediminis</name>
    <dbReference type="NCBI Taxonomy" id="2041189"/>
    <lineage>
        <taxon>Bacteria</taxon>
        <taxon>Pseudomonadati</taxon>
        <taxon>Pseudomonadota</taxon>
        <taxon>Alphaproteobacteria</taxon>
        <taxon>Acetobacterales</taxon>
        <taxon>Roseomonadaceae</taxon>
        <taxon>Caldovatus</taxon>
    </lineage>
</organism>
<dbReference type="AlphaFoldDB" id="A0A8J3EC28"/>
<name>A0A8J3EC28_9PROT</name>
<proteinExistence type="predicted"/>
<dbReference type="Proteomes" id="UP000597507">
    <property type="component" value="Unassembled WGS sequence"/>
</dbReference>